<evidence type="ECO:0000313" key="2">
    <source>
        <dbReference type="Proteomes" id="UP000219285"/>
    </source>
</evidence>
<proteinExistence type="predicted"/>
<dbReference type="EMBL" id="CP052766">
    <property type="protein sequence ID" value="QJR81166.1"/>
    <property type="molecule type" value="Genomic_DNA"/>
</dbReference>
<dbReference type="Proteomes" id="UP000219285">
    <property type="component" value="Chromosome"/>
</dbReference>
<dbReference type="OrthoDB" id="5770366at2"/>
<keyword evidence="2" id="KW-1185">Reference proteome</keyword>
<reference evidence="2" key="1">
    <citation type="submission" date="2014-12" db="EMBL/GenBank/DDBJ databases">
        <title>Complete genome sequence of a multi-drug resistant Klebsiella pneumoniae.</title>
        <authorList>
            <person name="Hua X."/>
            <person name="Chen Q."/>
            <person name="Li X."/>
            <person name="Feng Y."/>
            <person name="Ruan Z."/>
            <person name="Yu Y."/>
        </authorList>
    </citation>
    <scope>NUCLEOTIDE SEQUENCE [LARGE SCALE GENOMIC DNA]</scope>
    <source>
        <strain evidence="2">5.12</strain>
    </source>
</reference>
<reference evidence="1 2" key="2">
    <citation type="submission" date="2020-04" db="EMBL/GenBank/DDBJ databases">
        <title>Complete genome sequence of Alteromonas pelagimontana 5.12T.</title>
        <authorList>
            <person name="Sinha R.K."/>
            <person name="Krishnan K.P."/>
            <person name="Kurian J.P."/>
        </authorList>
    </citation>
    <scope>NUCLEOTIDE SEQUENCE [LARGE SCALE GENOMIC DNA]</scope>
    <source>
        <strain evidence="1 2">5.12</strain>
    </source>
</reference>
<evidence type="ECO:0000313" key="1">
    <source>
        <dbReference type="EMBL" id="QJR81166.1"/>
    </source>
</evidence>
<dbReference type="KEGG" id="apel:CA267_010430"/>
<organism evidence="1 2">
    <name type="scientific">Alteromonas pelagimontana</name>
    <dbReference type="NCBI Taxonomy" id="1858656"/>
    <lineage>
        <taxon>Bacteria</taxon>
        <taxon>Pseudomonadati</taxon>
        <taxon>Pseudomonadota</taxon>
        <taxon>Gammaproteobacteria</taxon>
        <taxon>Alteromonadales</taxon>
        <taxon>Alteromonadaceae</taxon>
        <taxon>Alteromonas/Salinimonas group</taxon>
        <taxon>Alteromonas</taxon>
    </lineage>
</organism>
<accession>A0A6M4MG34</accession>
<name>A0A6M4MG34_9ALTE</name>
<dbReference type="AlphaFoldDB" id="A0A6M4MG34"/>
<gene>
    <name evidence="1" type="ORF">CA267_010430</name>
</gene>
<protein>
    <submittedName>
        <fullName evidence="1">Uncharacterized protein</fullName>
    </submittedName>
</protein>
<dbReference type="RefSeq" id="WP_139316209.1">
    <property type="nucleotide sequence ID" value="NZ_CP052766.1"/>
</dbReference>
<sequence>MTVYCNYVWKVDADTEPRDLLTQFAREHFHAHEAVPIDTTQYGIDHGLNDVRAVFKSEQHWIAFCCRYQHDVVATESKVLAFAQTHGLTVERMR</sequence>